<feature type="domain" description="AAA+ ATPase" evidence="13">
    <location>
        <begin position="320"/>
        <end position="467"/>
    </location>
</feature>
<dbReference type="Gene3D" id="1.10.8.60">
    <property type="match status" value="2"/>
</dbReference>
<dbReference type="Gene3D" id="2.40.40.20">
    <property type="match status" value="1"/>
</dbReference>
<evidence type="ECO:0000256" key="1">
    <source>
        <dbReference type="ARBA" id="ARBA00004496"/>
    </source>
</evidence>
<dbReference type="SUPFAM" id="SSF54585">
    <property type="entry name" value="Cdc48 domain 2-like"/>
    <property type="match status" value="1"/>
</dbReference>
<dbReference type="GO" id="GO:0005524">
    <property type="term" value="F:ATP binding"/>
    <property type="evidence" value="ECO:0007669"/>
    <property type="project" value="UniProtKB-UniRule"/>
</dbReference>
<evidence type="ECO:0000256" key="6">
    <source>
        <dbReference type="ARBA" id="ARBA00022741"/>
    </source>
</evidence>
<dbReference type="Gene3D" id="3.10.330.10">
    <property type="match status" value="1"/>
</dbReference>
<feature type="domain" description="AAA+ ATPase" evidence="13">
    <location>
        <begin position="601"/>
        <end position="737"/>
    </location>
</feature>
<dbReference type="SUPFAM" id="SSF50692">
    <property type="entry name" value="ADC-like"/>
    <property type="match status" value="1"/>
</dbReference>
<evidence type="ECO:0000256" key="2">
    <source>
        <dbReference type="ARBA" id="ARBA00006914"/>
    </source>
</evidence>
<dbReference type="STRING" id="936435.F8PPQ2"/>
<evidence type="ECO:0000256" key="8">
    <source>
        <dbReference type="ARBA" id="ARBA00022927"/>
    </source>
</evidence>
<protein>
    <recommendedName>
        <fullName evidence="10 11">Vesicular-fusion protein SEC18</fullName>
    </recommendedName>
</protein>
<dbReference type="FunCoup" id="F8PPQ2">
    <property type="interactions" value="402"/>
</dbReference>
<dbReference type="FunFam" id="1.10.8.60:FF:000026">
    <property type="entry name" value="vesicle-fusing ATPase isoform X1"/>
    <property type="match status" value="1"/>
</dbReference>
<evidence type="ECO:0000256" key="4">
    <source>
        <dbReference type="ARBA" id="ARBA00022490"/>
    </source>
</evidence>
<dbReference type="InterPro" id="IPR003593">
    <property type="entry name" value="AAA+_ATPase"/>
</dbReference>
<evidence type="ECO:0000313" key="15">
    <source>
        <dbReference type="EMBL" id="EGO02110.1"/>
    </source>
</evidence>
<dbReference type="eggNOG" id="KOG0741">
    <property type="taxonomic scope" value="Eukaryota"/>
</dbReference>
<evidence type="ECO:0000256" key="9">
    <source>
        <dbReference type="ARBA" id="ARBA00056429"/>
    </source>
</evidence>
<dbReference type="GO" id="GO:0005795">
    <property type="term" value="C:Golgi stack"/>
    <property type="evidence" value="ECO:0007669"/>
    <property type="project" value="TreeGrafter"/>
</dbReference>
<dbReference type="SMART" id="SM00382">
    <property type="entry name" value="AAA"/>
    <property type="match status" value="2"/>
</dbReference>
<dbReference type="InterPro" id="IPR039812">
    <property type="entry name" value="Vesicle-fus_ATPase"/>
</dbReference>
<dbReference type="InParanoid" id="F8PPQ2"/>
<dbReference type="InterPro" id="IPR003338">
    <property type="entry name" value="CDC4_N-term_subdom"/>
</dbReference>
<feature type="domain" description="CDC48 N-terminal subdomain" evidence="14">
    <location>
        <begin position="71"/>
        <end position="149"/>
    </location>
</feature>
<dbReference type="SMART" id="SM01073">
    <property type="entry name" value="CDC48_N"/>
    <property type="match status" value="1"/>
</dbReference>
<feature type="compositionally biased region" description="Basic and acidic residues" evidence="12">
    <location>
        <begin position="53"/>
        <end position="62"/>
    </location>
</feature>
<keyword evidence="7 11" id="KW-0067">ATP-binding</keyword>
<evidence type="ECO:0000259" key="14">
    <source>
        <dbReference type="SMART" id="SM01073"/>
    </source>
</evidence>
<evidence type="ECO:0000256" key="7">
    <source>
        <dbReference type="ARBA" id="ARBA00022840"/>
    </source>
</evidence>
<keyword evidence="16" id="KW-1185">Reference proteome</keyword>
<dbReference type="InterPro" id="IPR041569">
    <property type="entry name" value="AAA_lid_3"/>
</dbReference>
<keyword evidence="8 11" id="KW-0653">Protein transport</keyword>
<dbReference type="GO" id="GO:0043001">
    <property type="term" value="P:Golgi to plasma membrane protein transport"/>
    <property type="evidence" value="ECO:0007669"/>
    <property type="project" value="TreeGrafter"/>
</dbReference>
<accession>F8PPQ2</accession>
<dbReference type="GO" id="GO:0016887">
    <property type="term" value="F:ATP hydrolysis activity"/>
    <property type="evidence" value="ECO:0007669"/>
    <property type="project" value="InterPro"/>
</dbReference>
<dbReference type="GO" id="GO:0006891">
    <property type="term" value="P:intra-Golgi vesicle-mediated transport"/>
    <property type="evidence" value="ECO:0007669"/>
    <property type="project" value="TreeGrafter"/>
</dbReference>
<name>F8PPQ2_SERL3</name>
<dbReference type="FunFam" id="3.40.50.300:FF:000187">
    <property type="entry name" value="Vesicular-fusion ATPase SEC18"/>
    <property type="match status" value="1"/>
</dbReference>
<proteinExistence type="inferred from homology"/>
<dbReference type="EMBL" id="GL945477">
    <property type="protein sequence ID" value="EGO02110.1"/>
    <property type="molecule type" value="Genomic_DNA"/>
</dbReference>
<gene>
    <name evidence="15" type="ORF">SERLA73DRAFT_166603</name>
</gene>
<keyword evidence="5" id="KW-0677">Repeat</keyword>
<keyword evidence="6 11" id="KW-0547">Nucleotide-binding</keyword>
<keyword evidence="11" id="KW-0378">Hydrolase</keyword>
<feature type="region of interest" description="Disordered" evidence="12">
    <location>
        <begin position="1"/>
        <end position="73"/>
    </location>
</feature>
<organism evidence="16">
    <name type="scientific">Serpula lacrymans var. lacrymans (strain S7.3)</name>
    <name type="common">Dry rot fungus</name>
    <dbReference type="NCBI Taxonomy" id="936435"/>
    <lineage>
        <taxon>Eukaryota</taxon>
        <taxon>Fungi</taxon>
        <taxon>Dikarya</taxon>
        <taxon>Basidiomycota</taxon>
        <taxon>Agaricomycotina</taxon>
        <taxon>Agaricomycetes</taxon>
        <taxon>Agaricomycetidae</taxon>
        <taxon>Boletales</taxon>
        <taxon>Coniophorineae</taxon>
        <taxon>Serpulaceae</taxon>
        <taxon>Serpula</taxon>
    </lineage>
</organism>
<keyword evidence="3 11" id="KW-0813">Transport</keyword>
<keyword evidence="4 11" id="KW-0963">Cytoplasm</keyword>
<dbReference type="AlphaFoldDB" id="F8PPQ2"/>
<comment type="subcellular location">
    <subcellularLocation>
        <location evidence="1 11">Cytoplasm</location>
    </subcellularLocation>
</comment>
<dbReference type="InterPro" id="IPR027417">
    <property type="entry name" value="P-loop_NTPase"/>
</dbReference>
<comment type="similarity">
    <text evidence="2 11">Belongs to the AAA ATPase family.</text>
</comment>
<dbReference type="OMA" id="VINWGTP"/>
<dbReference type="GO" id="GO:0035494">
    <property type="term" value="P:SNARE complex disassembly"/>
    <property type="evidence" value="ECO:0007669"/>
    <property type="project" value="InterPro"/>
</dbReference>
<evidence type="ECO:0000256" key="10">
    <source>
        <dbReference type="ARBA" id="ARBA00068637"/>
    </source>
</evidence>
<evidence type="ECO:0000256" key="5">
    <source>
        <dbReference type="ARBA" id="ARBA00022737"/>
    </source>
</evidence>
<sequence length="816" mass="88833">MSSFFSRSGNSSPAPHPQAPYSRVPQNGVPSGLRPSGRPPPSSHYNDPSNGLFEKRSYDRKPPPPRSGSAYGVVSSPSEALALSNCLIVHPSDFPQGQHVLLKGQFPLTTRHDNTGTLSPGMIGASAAQRQWIGLSLSGDEIPIEALPSHPHALAPSYLESVDLEVSFLRKGLEVDEQYSADEMTKNFMKACSGIIFAPDEVLTFDFHGQKLKLVVRAVGLLELADEQQRGASRGGSSRLPPMGILMDKTDVTFMKAGDSLIKIRSSAKKAAPNAILAPNFKFEDMGIGGLDSEFSSIFRRAFASRVFPPTLVEKLGIQHVKGILLHGPPGTGKTLLARQIGKMLNAREPKIVNGPEILNKYVGASEENIRKLFGDAEKEYKEKGDESGLHIIIFDELDAIFKQRGSSNNGTGVGDSVVNQLLSKMDGVDQLNNILIIGMTNRLDMIDEALLRPGRLEVHMEISLPDEKGRSQIFNIHTSKMRHNGVMDLDVDLEELAGLTKNFSGAEIGGLIKSATSFAFNRHVKVGTMAGISEDVENLRVNRGDFMNALEEVHPAFGVSEEELQQVVQNGIIRYDAVVDELLRTGQLFVEQVRTSTRTPLVSILLHGPPGSGKTALGATIAQLSQYPFIKLITPDNMVGFSESQKVAAISKVFSDSYKSPLSVIVVDNLERLLEWTPIGPRFSNAVLQTLMVLFARRPPKGRRLLVIATSSLRPVLTEIGLSESFDSELRVPPIATLRALENVLHAVQLFHTSEEANNARRLLSQAGFASDEADETSATLHIGIKKLLSIIEMARQEPDNMAERLTGALMGLGM</sequence>
<dbReference type="Proteomes" id="UP000008063">
    <property type="component" value="Unassembled WGS sequence"/>
</dbReference>
<dbReference type="PROSITE" id="PS00674">
    <property type="entry name" value="AAA"/>
    <property type="match status" value="1"/>
</dbReference>
<feature type="compositionally biased region" description="Low complexity" evidence="12">
    <location>
        <begin position="1"/>
        <end position="12"/>
    </location>
</feature>
<dbReference type="SUPFAM" id="SSF52540">
    <property type="entry name" value="P-loop containing nucleoside triphosphate hydrolases"/>
    <property type="match status" value="2"/>
</dbReference>
<keyword evidence="11" id="KW-0931">ER-Golgi transport</keyword>
<dbReference type="PANTHER" id="PTHR23078:SF3">
    <property type="entry name" value="VESICLE-FUSING ATPASE"/>
    <property type="match status" value="1"/>
</dbReference>
<evidence type="ECO:0000256" key="3">
    <source>
        <dbReference type="ARBA" id="ARBA00022448"/>
    </source>
</evidence>
<comment type="function">
    <text evidence="9 11">Required for vesicle-mediated transport. Catalyzes the fusion of transport vesicles within the Golgi cisternae. Is also required for transport from the endoplasmic reticulum to the Golgi stack. Seems to function as a fusion protein required for the delivery of cargo proteins to all compartments of the Golgi stack independent of vesicle origin.</text>
</comment>
<reference evidence="16" key="1">
    <citation type="journal article" date="2011" name="Science">
        <title>The plant cell wall-decomposing machinery underlies the functional diversity of forest fungi.</title>
        <authorList>
            <person name="Eastwood D.C."/>
            <person name="Floudas D."/>
            <person name="Binder M."/>
            <person name="Majcherczyk A."/>
            <person name="Schneider P."/>
            <person name="Aerts A."/>
            <person name="Asiegbu F.O."/>
            <person name="Baker S.E."/>
            <person name="Barry K."/>
            <person name="Bendiksby M."/>
            <person name="Blumentritt M."/>
            <person name="Coutinho P.M."/>
            <person name="Cullen D."/>
            <person name="de Vries R.P."/>
            <person name="Gathman A."/>
            <person name="Goodell B."/>
            <person name="Henrissat B."/>
            <person name="Ihrmark K."/>
            <person name="Kauserud H."/>
            <person name="Kohler A."/>
            <person name="LaButti K."/>
            <person name="Lapidus A."/>
            <person name="Lavin J.L."/>
            <person name="Lee Y.-H."/>
            <person name="Lindquist E."/>
            <person name="Lilly W."/>
            <person name="Lucas S."/>
            <person name="Morin E."/>
            <person name="Murat C."/>
            <person name="Oguiza J.A."/>
            <person name="Park J."/>
            <person name="Pisabarro A.G."/>
            <person name="Riley R."/>
            <person name="Rosling A."/>
            <person name="Salamov A."/>
            <person name="Schmidt O."/>
            <person name="Schmutz J."/>
            <person name="Skrede I."/>
            <person name="Stenlid J."/>
            <person name="Wiebenga A."/>
            <person name="Xie X."/>
            <person name="Kuees U."/>
            <person name="Hibbett D.S."/>
            <person name="Hoffmeister D."/>
            <person name="Hoegberg N."/>
            <person name="Martin F."/>
            <person name="Grigoriev I.V."/>
            <person name="Watkinson S.C."/>
        </authorList>
    </citation>
    <scope>NUCLEOTIDE SEQUENCE [LARGE SCALE GENOMIC DNA]</scope>
    <source>
        <strain evidence="16">strain S7.3</strain>
    </source>
</reference>
<dbReference type="PANTHER" id="PTHR23078">
    <property type="entry name" value="VESICULAR-FUSION PROTEIN NSF"/>
    <property type="match status" value="1"/>
</dbReference>
<dbReference type="InterPro" id="IPR003960">
    <property type="entry name" value="ATPase_AAA_CS"/>
</dbReference>
<dbReference type="CDD" id="cd19504">
    <property type="entry name" value="RecA-like_NSF-SEC18_r1-like"/>
    <property type="match status" value="1"/>
</dbReference>
<evidence type="ECO:0000256" key="11">
    <source>
        <dbReference type="RuleBase" id="RU367045"/>
    </source>
</evidence>
<dbReference type="FunFam" id="3.40.50.300:FF:000166">
    <property type="entry name" value="vesicle-fusing ATPase isoform X1"/>
    <property type="match status" value="1"/>
</dbReference>
<dbReference type="InterPro" id="IPR029067">
    <property type="entry name" value="CDC48_domain_2-like_sf"/>
</dbReference>
<evidence type="ECO:0000313" key="16">
    <source>
        <dbReference type="Proteomes" id="UP000008063"/>
    </source>
</evidence>
<evidence type="ECO:0000259" key="13">
    <source>
        <dbReference type="SMART" id="SM00382"/>
    </source>
</evidence>
<dbReference type="Pfam" id="PF17862">
    <property type="entry name" value="AAA_lid_3"/>
    <property type="match status" value="1"/>
</dbReference>
<dbReference type="CDD" id="cd00009">
    <property type="entry name" value="AAA"/>
    <property type="match status" value="1"/>
</dbReference>
<dbReference type="InterPro" id="IPR003959">
    <property type="entry name" value="ATPase_AAA_core"/>
</dbReference>
<dbReference type="Pfam" id="PF00004">
    <property type="entry name" value="AAA"/>
    <property type="match status" value="2"/>
</dbReference>
<evidence type="ECO:0000256" key="12">
    <source>
        <dbReference type="SAM" id="MobiDB-lite"/>
    </source>
</evidence>
<dbReference type="Gene3D" id="3.40.50.300">
    <property type="entry name" value="P-loop containing nucleotide triphosphate hydrolases"/>
    <property type="match status" value="2"/>
</dbReference>
<dbReference type="HOGENOM" id="CLU_008037_2_0_1"/>
<dbReference type="OrthoDB" id="9982946at2759"/>
<dbReference type="InterPro" id="IPR009010">
    <property type="entry name" value="Asp_de-COase-like_dom_sf"/>
</dbReference>